<organism evidence="2 3">
    <name type="scientific">Lignipirellula cremea</name>
    <dbReference type="NCBI Taxonomy" id="2528010"/>
    <lineage>
        <taxon>Bacteria</taxon>
        <taxon>Pseudomonadati</taxon>
        <taxon>Planctomycetota</taxon>
        <taxon>Planctomycetia</taxon>
        <taxon>Pirellulales</taxon>
        <taxon>Pirellulaceae</taxon>
        <taxon>Lignipirellula</taxon>
    </lineage>
</organism>
<gene>
    <name evidence="2" type="ORF">Pla8534_28150</name>
</gene>
<protein>
    <submittedName>
        <fullName evidence="2">Gene 25-like lysozyme</fullName>
    </submittedName>
</protein>
<keyword evidence="3" id="KW-1185">Reference proteome</keyword>
<dbReference type="PANTHER" id="PTHR38595">
    <property type="entry name" value="CYTOPLASMIC PROTEIN-RELATED"/>
    <property type="match status" value="1"/>
</dbReference>
<proteinExistence type="predicted"/>
<accession>A0A518DT29</accession>
<dbReference type="InterPro" id="IPR053176">
    <property type="entry name" value="T6SS_TssE1-like"/>
</dbReference>
<feature type="domain" description="IraD/Gp25-like" evidence="1">
    <location>
        <begin position="35"/>
        <end position="135"/>
    </location>
</feature>
<dbReference type="SUPFAM" id="SSF160719">
    <property type="entry name" value="gpW/gp25-like"/>
    <property type="match status" value="1"/>
</dbReference>
<evidence type="ECO:0000259" key="1">
    <source>
        <dbReference type="Pfam" id="PF04965"/>
    </source>
</evidence>
<reference evidence="2 3" key="1">
    <citation type="submission" date="2019-02" db="EMBL/GenBank/DDBJ databases">
        <title>Deep-cultivation of Planctomycetes and their phenomic and genomic characterization uncovers novel biology.</title>
        <authorList>
            <person name="Wiegand S."/>
            <person name="Jogler M."/>
            <person name="Boedeker C."/>
            <person name="Pinto D."/>
            <person name="Vollmers J."/>
            <person name="Rivas-Marin E."/>
            <person name="Kohn T."/>
            <person name="Peeters S.H."/>
            <person name="Heuer A."/>
            <person name="Rast P."/>
            <person name="Oberbeckmann S."/>
            <person name="Bunk B."/>
            <person name="Jeske O."/>
            <person name="Meyerdierks A."/>
            <person name="Storesund J.E."/>
            <person name="Kallscheuer N."/>
            <person name="Luecker S."/>
            <person name="Lage O.M."/>
            <person name="Pohl T."/>
            <person name="Merkel B.J."/>
            <person name="Hornburger P."/>
            <person name="Mueller R.-W."/>
            <person name="Bruemmer F."/>
            <person name="Labrenz M."/>
            <person name="Spormann A.M."/>
            <person name="Op den Camp H."/>
            <person name="Overmann J."/>
            <person name="Amann R."/>
            <person name="Jetten M.S.M."/>
            <person name="Mascher T."/>
            <person name="Medema M.H."/>
            <person name="Devos D.P."/>
            <person name="Kaster A.-K."/>
            <person name="Ovreas L."/>
            <person name="Rohde M."/>
            <person name="Galperin M.Y."/>
            <person name="Jogler C."/>
        </authorList>
    </citation>
    <scope>NUCLEOTIDE SEQUENCE [LARGE SCALE GENOMIC DNA]</scope>
    <source>
        <strain evidence="2 3">Pla85_3_4</strain>
    </source>
</reference>
<dbReference type="NCBIfam" id="TIGR03357">
    <property type="entry name" value="VI_zyme"/>
    <property type="match status" value="1"/>
</dbReference>
<evidence type="ECO:0000313" key="3">
    <source>
        <dbReference type="Proteomes" id="UP000317648"/>
    </source>
</evidence>
<dbReference type="OrthoDB" id="271327at2"/>
<dbReference type="RefSeq" id="WP_145053790.1">
    <property type="nucleotide sequence ID" value="NZ_CP036433.1"/>
</dbReference>
<dbReference type="InterPro" id="IPR007048">
    <property type="entry name" value="IraD/Gp25-like"/>
</dbReference>
<name>A0A518DT29_9BACT</name>
<dbReference type="AlphaFoldDB" id="A0A518DT29"/>
<dbReference type="Pfam" id="PF04965">
    <property type="entry name" value="GPW_gp25"/>
    <property type="match status" value="1"/>
</dbReference>
<sequence length="158" mass="17547">MQTALPTKLAPSLIDRLTDASLDNGPSSYGYSLDQLIAAVGRDLEELLNTRQTSAGLCDDLPEAQRSLLTYGLPDPAGIELLTPLGQHTFLRSIEKLIEQFEPRVQHVRLVLTQPPNLQRRSIQFRIEARLRVEPTPRVLFDAALESTTGRFRVNGSA</sequence>
<dbReference type="InterPro" id="IPR017737">
    <property type="entry name" value="TssE1-like"/>
</dbReference>
<dbReference type="EMBL" id="CP036433">
    <property type="protein sequence ID" value="QDU95005.1"/>
    <property type="molecule type" value="Genomic_DNA"/>
</dbReference>
<evidence type="ECO:0000313" key="2">
    <source>
        <dbReference type="EMBL" id="QDU95005.1"/>
    </source>
</evidence>
<dbReference type="PANTHER" id="PTHR38595:SF2">
    <property type="entry name" value="TYPE VI SECRETION SYSTEM BASEPLATE SUBUNIT TSSE"/>
    <property type="match status" value="1"/>
</dbReference>
<dbReference type="Proteomes" id="UP000317648">
    <property type="component" value="Chromosome"/>
</dbReference>
<dbReference type="KEGG" id="lcre:Pla8534_28150"/>